<dbReference type="InterPro" id="IPR013010">
    <property type="entry name" value="Znf_SIAH"/>
</dbReference>
<dbReference type="Gene3D" id="3.30.40.10">
    <property type="entry name" value="Zinc/RING finger domain, C3HC4 (zinc finger)"/>
    <property type="match status" value="1"/>
</dbReference>
<dbReference type="PROSITE" id="PS51081">
    <property type="entry name" value="ZF_SIAH"/>
    <property type="match status" value="1"/>
</dbReference>
<evidence type="ECO:0000256" key="1">
    <source>
        <dbReference type="ARBA" id="ARBA00000900"/>
    </source>
</evidence>
<evidence type="ECO:0000256" key="9">
    <source>
        <dbReference type="ARBA" id="ARBA00022833"/>
    </source>
</evidence>
<dbReference type="CDD" id="cd16571">
    <property type="entry name" value="RING-HC_SIAHs"/>
    <property type="match status" value="1"/>
</dbReference>
<dbReference type="InterPro" id="IPR001841">
    <property type="entry name" value="Znf_RING"/>
</dbReference>
<comment type="caution">
    <text evidence="15">The sequence shown here is derived from an EMBL/GenBank/DDBJ whole genome shotgun (WGS) entry which is preliminary data.</text>
</comment>
<evidence type="ECO:0000259" key="13">
    <source>
        <dbReference type="PROSITE" id="PS50089"/>
    </source>
</evidence>
<evidence type="ECO:0000256" key="4">
    <source>
        <dbReference type="ARBA" id="ARBA00012483"/>
    </source>
</evidence>
<evidence type="ECO:0000256" key="11">
    <source>
        <dbReference type="PROSITE-ProRule" id="PRU00455"/>
    </source>
</evidence>
<evidence type="ECO:0000259" key="14">
    <source>
        <dbReference type="PROSITE" id="PS51081"/>
    </source>
</evidence>
<evidence type="ECO:0000256" key="12">
    <source>
        <dbReference type="SAM" id="MobiDB-lite"/>
    </source>
</evidence>
<protein>
    <recommendedName>
        <fullName evidence="4">RING-type E3 ubiquitin transferase</fullName>
        <ecNumber evidence="4">2.3.2.27</ecNumber>
    </recommendedName>
</protein>
<dbReference type="EMBL" id="JAVXUP010002452">
    <property type="protein sequence ID" value="KAK3003221.1"/>
    <property type="molecule type" value="Genomic_DNA"/>
</dbReference>
<keyword evidence="8" id="KW-0833">Ubl conjugation pathway</keyword>
<keyword evidence="16" id="KW-1185">Reference proteome</keyword>
<sequence length="387" mass="43447">MARFSVGREDDVEGPSSPRPKRIRTNVTLIRRRLNPHPHYQRSINAAPTDDESVEELEEVHSEGHEEEEEEQYDDQNDDGEGEQEEEVEEEQASDHQDEEVDFDREDEELVGEHLIDCQNGGIGEERGSDGRDSPGSSVDGSLSVTLTDPEVLDCPVCLEALSIPVFQCENGHTACSPCCSKLRHKCPSCSLPIGYNRCRAIEKVLESVRVSCRNMKHGCKETMSYSKKHDHEQMCIHASCSCPLSGCSFVGSSKQLYKHFSNKHPNSATSFSYDDYFSVSLGIYQKHIILRERTEGMIFILNNGVECLGNVVNINCIGPSSSKIECSYDLIARDGASFVRLQCSAKNIARWFEHLPQRAFLLLPKDLIGSRGQCTFQIRIKRPVTD</sequence>
<comment type="function">
    <text evidence="10">E3 ubiquitin-protein ligase that mediates ubiquitination and subsequent proteasomal degradation of target proteins. E3 ubiquitin ligases accept ubiquitin from an E2 ubiquitin-conjugating enzyme in the form of a thioester and then directly transfers the ubiquitin to targeted substrates. It probably triggers the ubiquitin-mediated degradation of different substrates.</text>
</comment>
<evidence type="ECO:0000256" key="5">
    <source>
        <dbReference type="ARBA" id="ARBA00022679"/>
    </source>
</evidence>
<feature type="compositionally biased region" description="Basic and acidic residues" evidence="12">
    <location>
        <begin position="124"/>
        <end position="133"/>
    </location>
</feature>
<dbReference type="AlphaFoldDB" id="A0AA88V6Y8"/>
<organism evidence="15 16">
    <name type="scientific">Escallonia herrerae</name>
    <dbReference type="NCBI Taxonomy" id="1293975"/>
    <lineage>
        <taxon>Eukaryota</taxon>
        <taxon>Viridiplantae</taxon>
        <taxon>Streptophyta</taxon>
        <taxon>Embryophyta</taxon>
        <taxon>Tracheophyta</taxon>
        <taxon>Spermatophyta</taxon>
        <taxon>Magnoliopsida</taxon>
        <taxon>eudicotyledons</taxon>
        <taxon>Gunneridae</taxon>
        <taxon>Pentapetalae</taxon>
        <taxon>asterids</taxon>
        <taxon>campanulids</taxon>
        <taxon>Escalloniales</taxon>
        <taxon>Escalloniaceae</taxon>
        <taxon>Escallonia</taxon>
    </lineage>
</organism>
<dbReference type="Proteomes" id="UP001188597">
    <property type="component" value="Unassembled WGS sequence"/>
</dbReference>
<evidence type="ECO:0000256" key="8">
    <source>
        <dbReference type="ARBA" id="ARBA00022786"/>
    </source>
</evidence>
<name>A0AA88V6Y8_9ASTE</name>
<dbReference type="PANTHER" id="PTHR46632:SF16">
    <property type="entry name" value="E3 UBIQUITIN-PROTEIN LIGASE SINA-LIKE 10"/>
    <property type="match status" value="1"/>
</dbReference>
<dbReference type="PANTHER" id="PTHR46632">
    <property type="entry name" value="E3 UBIQUITIN-PROTEIN LIGASE SINA-LIKE 4"/>
    <property type="match status" value="1"/>
</dbReference>
<keyword evidence="7 11" id="KW-0863">Zinc-finger</keyword>
<comment type="pathway">
    <text evidence="2">Protein modification; protein ubiquitination.</text>
</comment>
<dbReference type="GO" id="GO:0061630">
    <property type="term" value="F:ubiquitin protein ligase activity"/>
    <property type="evidence" value="ECO:0007669"/>
    <property type="project" value="UniProtKB-EC"/>
</dbReference>
<evidence type="ECO:0000256" key="2">
    <source>
        <dbReference type="ARBA" id="ARBA00004906"/>
    </source>
</evidence>
<dbReference type="PROSITE" id="PS50089">
    <property type="entry name" value="ZF_RING_2"/>
    <property type="match status" value="1"/>
</dbReference>
<feature type="compositionally biased region" description="Acidic residues" evidence="12">
    <location>
        <begin position="65"/>
        <end position="110"/>
    </location>
</feature>
<dbReference type="InterPro" id="IPR049548">
    <property type="entry name" value="Sina-like_RING"/>
</dbReference>
<evidence type="ECO:0000256" key="10">
    <source>
        <dbReference type="ARBA" id="ARBA00024004"/>
    </source>
</evidence>
<dbReference type="Pfam" id="PF21362">
    <property type="entry name" value="Sina_RING"/>
    <property type="match status" value="1"/>
</dbReference>
<feature type="domain" description="SIAH-type" evidence="14">
    <location>
        <begin position="208"/>
        <end position="266"/>
    </location>
</feature>
<feature type="region of interest" description="Disordered" evidence="12">
    <location>
        <begin position="1"/>
        <end position="144"/>
    </location>
</feature>
<evidence type="ECO:0000313" key="16">
    <source>
        <dbReference type="Proteomes" id="UP001188597"/>
    </source>
</evidence>
<evidence type="ECO:0000313" key="15">
    <source>
        <dbReference type="EMBL" id="KAK3003221.1"/>
    </source>
</evidence>
<evidence type="ECO:0000256" key="7">
    <source>
        <dbReference type="ARBA" id="ARBA00022771"/>
    </source>
</evidence>
<gene>
    <name evidence="15" type="ORF">RJ639_018894</name>
</gene>
<reference evidence="15" key="1">
    <citation type="submission" date="2022-12" db="EMBL/GenBank/DDBJ databases">
        <title>Draft genome assemblies for two species of Escallonia (Escalloniales).</title>
        <authorList>
            <person name="Chanderbali A."/>
            <person name="Dervinis C."/>
            <person name="Anghel I."/>
            <person name="Soltis D."/>
            <person name="Soltis P."/>
            <person name="Zapata F."/>
        </authorList>
    </citation>
    <scope>NUCLEOTIDE SEQUENCE</scope>
    <source>
        <strain evidence="15">UCBG64.0493</strain>
        <tissue evidence="15">Leaf</tissue>
    </source>
</reference>
<evidence type="ECO:0000256" key="3">
    <source>
        <dbReference type="ARBA" id="ARBA00009119"/>
    </source>
</evidence>
<accession>A0AA88V6Y8</accession>
<dbReference type="GO" id="GO:0008270">
    <property type="term" value="F:zinc ion binding"/>
    <property type="evidence" value="ECO:0007669"/>
    <property type="project" value="UniProtKB-KW"/>
</dbReference>
<comment type="catalytic activity">
    <reaction evidence="1">
        <text>S-ubiquitinyl-[E2 ubiquitin-conjugating enzyme]-L-cysteine + [acceptor protein]-L-lysine = [E2 ubiquitin-conjugating enzyme]-L-cysteine + N(6)-ubiquitinyl-[acceptor protein]-L-lysine.</text>
        <dbReference type="EC" id="2.3.2.27"/>
    </reaction>
</comment>
<keyword evidence="5" id="KW-0808">Transferase</keyword>
<evidence type="ECO:0000256" key="6">
    <source>
        <dbReference type="ARBA" id="ARBA00022723"/>
    </source>
</evidence>
<dbReference type="EC" id="2.3.2.27" evidence="4"/>
<dbReference type="InterPro" id="IPR013083">
    <property type="entry name" value="Znf_RING/FYVE/PHD"/>
</dbReference>
<feature type="compositionally biased region" description="Basic residues" evidence="12">
    <location>
        <begin position="19"/>
        <end position="40"/>
    </location>
</feature>
<feature type="domain" description="RING-type" evidence="13">
    <location>
        <begin position="155"/>
        <end position="191"/>
    </location>
</feature>
<dbReference type="Pfam" id="PF21361">
    <property type="entry name" value="Sina_ZnF"/>
    <property type="match status" value="1"/>
</dbReference>
<dbReference type="SUPFAM" id="SSF49599">
    <property type="entry name" value="TRAF domain-like"/>
    <property type="match status" value="1"/>
</dbReference>
<proteinExistence type="inferred from homology"/>
<dbReference type="InterPro" id="IPR044286">
    <property type="entry name" value="SINL_plant"/>
</dbReference>
<comment type="similarity">
    <text evidence="3">Belongs to the SINA (Seven in absentia) family.</text>
</comment>
<keyword evidence="9" id="KW-0862">Zinc</keyword>
<feature type="compositionally biased region" description="Acidic residues" evidence="12">
    <location>
        <begin position="49"/>
        <end position="58"/>
    </location>
</feature>
<keyword evidence="6" id="KW-0479">Metal-binding</keyword>